<organism evidence="1 2">
    <name type="scientific">Eumeta variegata</name>
    <name type="common">Bagworm moth</name>
    <name type="synonym">Eumeta japonica</name>
    <dbReference type="NCBI Taxonomy" id="151549"/>
    <lineage>
        <taxon>Eukaryota</taxon>
        <taxon>Metazoa</taxon>
        <taxon>Ecdysozoa</taxon>
        <taxon>Arthropoda</taxon>
        <taxon>Hexapoda</taxon>
        <taxon>Insecta</taxon>
        <taxon>Pterygota</taxon>
        <taxon>Neoptera</taxon>
        <taxon>Endopterygota</taxon>
        <taxon>Lepidoptera</taxon>
        <taxon>Glossata</taxon>
        <taxon>Ditrysia</taxon>
        <taxon>Tineoidea</taxon>
        <taxon>Psychidae</taxon>
        <taxon>Oiketicinae</taxon>
        <taxon>Eumeta</taxon>
    </lineage>
</organism>
<dbReference type="Proteomes" id="UP000299102">
    <property type="component" value="Unassembled WGS sequence"/>
</dbReference>
<keyword evidence="2" id="KW-1185">Reference proteome</keyword>
<name>A0A4C1UQU2_EUMVA</name>
<evidence type="ECO:0000313" key="2">
    <source>
        <dbReference type="Proteomes" id="UP000299102"/>
    </source>
</evidence>
<sequence length="204" mass="22695">MFILLYTQPAIALISGQNSSRFSSNCETRPLNLQRRPGANKKLQRPIVTKAMTTKKAMSQHALTSGHTYSTDVVFGRCRRRTFLTQIVSQDVTSSVLVTNATIPQDQGLSSMRLASNDIECPNVASHGRTVFSVESIKNSEFHKKIKVVDIELTRSSGNGLVTSVTEQTTDGKTSSGIKATNRKIQRLTLCSQENRRPERLRRK</sequence>
<dbReference type="AlphaFoldDB" id="A0A4C1UQU2"/>
<reference evidence="1 2" key="1">
    <citation type="journal article" date="2019" name="Commun. Biol.">
        <title>The bagworm genome reveals a unique fibroin gene that provides high tensile strength.</title>
        <authorList>
            <person name="Kono N."/>
            <person name="Nakamura H."/>
            <person name="Ohtoshi R."/>
            <person name="Tomita M."/>
            <person name="Numata K."/>
            <person name="Arakawa K."/>
        </authorList>
    </citation>
    <scope>NUCLEOTIDE SEQUENCE [LARGE SCALE GENOMIC DNA]</scope>
</reference>
<accession>A0A4C1UQU2</accession>
<proteinExistence type="predicted"/>
<protein>
    <submittedName>
        <fullName evidence="1">Uncharacterized protein</fullName>
    </submittedName>
</protein>
<gene>
    <name evidence="1" type="ORF">EVAR_85789_1</name>
</gene>
<comment type="caution">
    <text evidence="1">The sequence shown here is derived from an EMBL/GenBank/DDBJ whole genome shotgun (WGS) entry which is preliminary data.</text>
</comment>
<dbReference type="EMBL" id="BGZK01000209">
    <property type="protein sequence ID" value="GBP28590.1"/>
    <property type="molecule type" value="Genomic_DNA"/>
</dbReference>
<evidence type="ECO:0000313" key="1">
    <source>
        <dbReference type="EMBL" id="GBP28590.1"/>
    </source>
</evidence>